<organism evidence="4 5">
    <name type="scientific">Rapidithrix thailandica</name>
    <dbReference type="NCBI Taxonomy" id="413964"/>
    <lineage>
        <taxon>Bacteria</taxon>
        <taxon>Pseudomonadati</taxon>
        <taxon>Bacteroidota</taxon>
        <taxon>Cytophagia</taxon>
        <taxon>Cytophagales</taxon>
        <taxon>Flammeovirgaceae</taxon>
        <taxon>Rapidithrix</taxon>
    </lineage>
</organism>
<feature type="domain" description="4'-phosphopantetheinyl transferase" evidence="3">
    <location>
        <begin position="103"/>
        <end position="173"/>
    </location>
</feature>
<dbReference type="PANTHER" id="PTHR12215">
    <property type="entry name" value="PHOSPHOPANTETHEINE TRANSFERASE"/>
    <property type="match status" value="1"/>
</dbReference>
<dbReference type="InterPro" id="IPR037143">
    <property type="entry name" value="4-PPantetheinyl_Trfase_dom_sf"/>
</dbReference>
<dbReference type="GO" id="GO:0019878">
    <property type="term" value="P:lysine biosynthetic process via aminoadipic acid"/>
    <property type="evidence" value="ECO:0007669"/>
    <property type="project" value="TreeGrafter"/>
</dbReference>
<dbReference type="GO" id="GO:0005829">
    <property type="term" value="C:cytosol"/>
    <property type="evidence" value="ECO:0007669"/>
    <property type="project" value="TreeGrafter"/>
</dbReference>
<name>A0AAW9SKL3_9BACT</name>
<evidence type="ECO:0000256" key="1">
    <source>
        <dbReference type="ARBA" id="ARBA00010990"/>
    </source>
</evidence>
<keyword evidence="5" id="KW-1185">Reference proteome</keyword>
<evidence type="ECO:0000256" key="2">
    <source>
        <dbReference type="ARBA" id="ARBA00022679"/>
    </source>
</evidence>
<dbReference type="Gene3D" id="3.90.470.20">
    <property type="entry name" value="4'-phosphopantetheinyl transferase domain"/>
    <property type="match status" value="2"/>
</dbReference>
<keyword evidence="2 4" id="KW-0808">Transferase</keyword>
<dbReference type="GO" id="GO:0000287">
    <property type="term" value="F:magnesium ion binding"/>
    <property type="evidence" value="ECO:0007669"/>
    <property type="project" value="InterPro"/>
</dbReference>
<gene>
    <name evidence="4" type="ORF">AAG747_27405</name>
</gene>
<dbReference type="Proteomes" id="UP001403385">
    <property type="component" value="Unassembled WGS sequence"/>
</dbReference>
<dbReference type="GO" id="GO:0008897">
    <property type="term" value="F:holo-[acyl-carrier-protein] synthase activity"/>
    <property type="evidence" value="ECO:0007669"/>
    <property type="project" value="InterPro"/>
</dbReference>
<evidence type="ECO:0000313" key="5">
    <source>
        <dbReference type="Proteomes" id="UP001403385"/>
    </source>
</evidence>
<comment type="caution">
    <text evidence="4">The sequence shown here is derived from an EMBL/GenBank/DDBJ whole genome shotgun (WGS) entry which is preliminary data.</text>
</comment>
<evidence type="ECO:0000259" key="3">
    <source>
        <dbReference type="Pfam" id="PF01648"/>
    </source>
</evidence>
<dbReference type="RefSeq" id="WP_346824452.1">
    <property type="nucleotide sequence ID" value="NZ_JBDKWZ010000025.1"/>
</dbReference>
<evidence type="ECO:0000313" key="4">
    <source>
        <dbReference type="EMBL" id="MEN7551673.1"/>
    </source>
</evidence>
<comment type="similarity">
    <text evidence="1">Belongs to the P-Pant transferase superfamily. Gsp/Sfp/HetI/AcpT family.</text>
</comment>
<accession>A0AAW9SKL3</accession>
<dbReference type="SUPFAM" id="SSF56214">
    <property type="entry name" value="4'-phosphopantetheinyl transferase"/>
    <property type="match status" value="2"/>
</dbReference>
<protein>
    <submittedName>
        <fullName evidence="4">4'-phosphopantetheinyl transferase superfamily protein</fullName>
    </submittedName>
</protein>
<reference evidence="4 5" key="1">
    <citation type="submission" date="2024-04" db="EMBL/GenBank/DDBJ databases">
        <title>Novel genus in family Flammeovirgaceae.</title>
        <authorList>
            <person name="Nguyen T.H."/>
            <person name="Vuong T.Q."/>
            <person name="Le H."/>
            <person name="Kim S.-G."/>
        </authorList>
    </citation>
    <scope>NUCLEOTIDE SEQUENCE [LARGE SCALE GENOMIC DNA]</scope>
    <source>
        <strain evidence="4 5">JCM 23209</strain>
    </source>
</reference>
<proteinExistence type="inferred from homology"/>
<dbReference type="InterPro" id="IPR050559">
    <property type="entry name" value="P-Pant_transferase_sf"/>
</dbReference>
<dbReference type="Pfam" id="PF01648">
    <property type="entry name" value="ACPS"/>
    <property type="match status" value="1"/>
</dbReference>
<dbReference type="EMBL" id="JBDKWZ010000025">
    <property type="protein sequence ID" value="MEN7551673.1"/>
    <property type="molecule type" value="Genomic_DNA"/>
</dbReference>
<dbReference type="AlphaFoldDB" id="A0AAW9SKL3"/>
<dbReference type="PANTHER" id="PTHR12215:SF10">
    <property type="entry name" value="L-AMINOADIPATE-SEMIALDEHYDE DEHYDROGENASE-PHOSPHOPANTETHEINYL TRANSFERASE"/>
    <property type="match status" value="1"/>
</dbReference>
<dbReference type="InterPro" id="IPR008278">
    <property type="entry name" value="4-PPantetheinyl_Trfase_dom"/>
</dbReference>
<sequence length="218" mass="25394">MFRIYYSFYVKEWPTSLFEASLKPLPFDEAVKARKFVRWQDRQACILGKLLLHYGLRKNAFDPDLSTLKYTPYHKPYFTSGPYFNISHSEGCVVCAISSDYNVGIDLEVCKETRVDDFREVYTTKEWAYICQQPAFKTSRFYEIWTRKEAIVKADGKGLMNPLEEIDTLRTKVCLNKVLYELKPLSIAKGYACHLACENTQKAQLKKISTVEELLFDT</sequence>